<dbReference type="InterPro" id="IPR039261">
    <property type="entry name" value="FNR_nucleotide-bd"/>
</dbReference>
<dbReference type="EMBL" id="CP007783">
    <property type="protein sequence ID" value="AIO33843.1"/>
    <property type="molecule type" value="Genomic_DNA"/>
</dbReference>
<proteinExistence type="predicted"/>
<dbReference type="PANTHER" id="PTHR47354:SF5">
    <property type="entry name" value="PROTEIN RFBI"/>
    <property type="match status" value="1"/>
</dbReference>
<dbReference type="PANTHER" id="PTHR47354">
    <property type="entry name" value="NADH OXIDOREDUCTASE HCR"/>
    <property type="match status" value="1"/>
</dbReference>
<keyword evidence="2" id="KW-0479">Metal-binding</keyword>
<dbReference type="InterPro" id="IPR017938">
    <property type="entry name" value="Riboflavin_synthase-like_b-brl"/>
</dbReference>
<dbReference type="Pfam" id="PF00970">
    <property type="entry name" value="FAD_binding_6"/>
    <property type="match status" value="1"/>
</dbReference>
<dbReference type="CDD" id="cd00207">
    <property type="entry name" value="fer2"/>
    <property type="match status" value="1"/>
</dbReference>
<protein>
    <submittedName>
        <fullName evidence="6">2Fe-2S iron-sulfur cluster binding domain protein</fullName>
    </submittedName>
</protein>
<accession>A0AAN0VNC8</accession>
<dbReference type="Pfam" id="PF00111">
    <property type="entry name" value="Fer2"/>
    <property type="match status" value="1"/>
</dbReference>
<dbReference type="CDD" id="cd06189">
    <property type="entry name" value="flavin_oxioreductase"/>
    <property type="match status" value="1"/>
</dbReference>
<comment type="cofactor">
    <cofactor evidence="1">
        <name>FAD</name>
        <dbReference type="ChEBI" id="CHEBI:57692"/>
    </cofactor>
</comment>
<keyword evidence="2" id="KW-0001">2Fe-2S</keyword>
<evidence type="ECO:0000259" key="5">
    <source>
        <dbReference type="PROSITE" id="PS51384"/>
    </source>
</evidence>
<evidence type="ECO:0000256" key="3">
    <source>
        <dbReference type="ARBA" id="ARBA00034078"/>
    </source>
</evidence>
<dbReference type="InterPro" id="IPR001709">
    <property type="entry name" value="Flavoprot_Pyr_Nucl_cyt_Rdtase"/>
</dbReference>
<evidence type="ECO:0000313" key="6">
    <source>
        <dbReference type="EMBL" id="AIO33843.1"/>
    </source>
</evidence>
<evidence type="ECO:0000256" key="2">
    <source>
        <dbReference type="ARBA" id="ARBA00022714"/>
    </source>
</evidence>
<dbReference type="InterPro" id="IPR006058">
    <property type="entry name" value="2Fe2S_fd_BS"/>
</dbReference>
<evidence type="ECO:0000313" key="7">
    <source>
        <dbReference type="Proteomes" id="UP000029413"/>
    </source>
</evidence>
<dbReference type="PRINTS" id="PR00371">
    <property type="entry name" value="FPNCR"/>
</dbReference>
<organism evidence="6 7">
    <name type="scientific">Burkholderia cenocepacia</name>
    <dbReference type="NCBI Taxonomy" id="95486"/>
    <lineage>
        <taxon>Bacteria</taxon>
        <taxon>Pseudomonadati</taxon>
        <taxon>Pseudomonadota</taxon>
        <taxon>Betaproteobacteria</taxon>
        <taxon>Burkholderiales</taxon>
        <taxon>Burkholderiaceae</taxon>
        <taxon>Burkholderia</taxon>
        <taxon>Burkholderia cepacia complex</taxon>
    </lineage>
</organism>
<reference evidence="6 7" key="1">
    <citation type="submission" date="2014-05" db="EMBL/GenBank/DDBJ databases">
        <authorList>
            <person name="Bishop-Lilly K.A."/>
            <person name="Broomall S.M."/>
            <person name="Chain P.S."/>
            <person name="Chertkov O."/>
            <person name="Coyne S.R."/>
            <person name="Daligault H.E."/>
            <person name="Davenport K.W."/>
            <person name="Erkkila T."/>
            <person name="Frey K.G."/>
            <person name="Gibbons H.S."/>
            <person name="Gu W."/>
            <person name="Jaissle J."/>
            <person name="Johnson S.L."/>
            <person name="Koroleva G.I."/>
            <person name="Ladner J.T."/>
            <person name="Lo C.-C."/>
            <person name="Minogue T.D."/>
            <person name="Munk C."/>
            <person name="Palacios G.F."/>
            <person name="Redden C.L."/>
            <person name="Rosenzweig C.N."/>
            <person name="Scholz M.B."/>
            <person name="Teshima H."/>
            <person name="Xu Y."/>
        </authorList>
    </citation>
    <scope>NUCLEOTIDE SEQUENCE [LARGE SCALE GENOMIC DNA]</scope>
    <source>
        <strain evidence="6 7">DDS 22E-1</strain>
    </source>
</reference>
<dbReference type="PRINTS" id="PR00410">
    <property type="entry name" value="PHEHYDRXLASE"/>
</dbReference>
<keyword evidence="2" id="KW-0408">Iron</keyword>
<dbReference type="InterPro" id="IPR012675">
    <property type="entry name" value="Beta-grasp_dom_sf"/>
</dbReference>
<feature type="domain" description="FAD-binding FR-type" evidence="5">
    <location>
        <begin position="97"/>
        <end position="200"/>
    </location>
</feature>
<dbReference type="SUPFAM" id="SSF54292">
    <property type="entry name" value="2Fe-2S ferredoxin-like"/>
    <property type="match status" value="1"/>
</dbReference>
<dbReference type="InterPro" id="IPR001041">
    <property type="entry name" value="2Fe-2S_ferredoxin-type"/>
</dbReference>
<dbReference type="InterPro" id="IPR050415">
    <property type="entry name" value="MRET"/>
</dbReference>
<dbReference type="GO" id="GO:0016491">
    <property type="term" value="F:oxidoreductase activity"/>
    <property type="evidence" value="ECO:0007669"/>
    <property type="project" value="InterPro"/>
</dbReference>
<gene>
    <name evidence="6" type="ORF">DM39_1985</name>
</gene>
<name>A0AAN0VNC8_9BURK</name>
<keyword evidence="7" id="KW-1185">Reference proteome</keyword>
<evidence type="ECO:0000256" key="1">
    <source>
        <dbReference type="ARBA" id="ARBA00001974"/>
    </source>
</evidence>
<dbReference type="PROSITE" id="PS51384">
    <property type="entry name" value="FAD_FR"/>
    <property type="match status" value="1"/>
</dbReference>
<dbReference type="Proteomes" id="UP000029413">
    <property type="component" value="Chromosome 1"/>
</dbReference>
<evidence type="ECO:0000259" key="4">
    <source>
        <dbReference type="PROSITE" id="PS51085"/>
    </source>
</evidence>
<dbReference type="Gene3D" id="3.10.20.30">
    <property type="match status" value="1"/>
</dbReference>
<dbReference type="InterPro" id="IPR017927">
    <property type="entry name" value="FAD-bd_FR_type"/>
</dbReference>
<feature type="domain" description="2Fe-2S ferredoxin-type" evidence="4">
    <location>
        <begin position="5"/>
        <end position="91"/>
    </location>
</feature>
<dbReference type="SUPFAM" id="SSF52343">
    <property type="entry name" value="Ferredoxin reductase-like, C-terminal NADP-linked domain"/>
    <property type="match status" value="1"/>
</dbReference>
<dbReference type="Pfam" id="PF00175">
    <property type="entry name" value="NAD_binding_1"/>
    <property type="match status" value="1"/>
</dbReference>
<dbReference type="SUPFAM" id="SSF63380">
    <property type="entry name" value="Riboflavin synthase domain-like"/>
    <property type="match status" value="1"/>
</dbReference>
<dbReference type="Gene3D" id="3.40.50.80">
    <property type="entry name" value="Nucleotide-binding domain of ferredoxin-NADP reductase (FNR) module"/>
    <property type="match status" value="1"/>
</dbReference>
<sequence length="352" mass="39115">MVKTFHVTLHPSGHEFDVIRGKTVLTAALEAGYHIAYSCRSGTCGTCRARLIEGNVEYNLSQAITTVEAGTALLCLAEPASDLVLEVEELALHLQPARQMPCRVKKVEKAAPDVAIVTLRTHYNDNLLYAAGQYIDFLLPDGKRRSYSIATAPALEGPMMDIDLHIRHLPGGLFTERVFGSLKAGEILRFEGPLGTFYLREESARPIIFLASGTGFAPIKAIVEYALRRNIERPMRLYWGGRLRRDIYGFELAESWAGSHEHFDFVPVLSDPLPEDEWHGRSGLVHRAVMEDYPDLSGFDVYACGNPAMVDAARTDFVRRGLPSEHFYADSFITEAERSRSALEATPSTEAQ</sequence>
<dbReference type="GO" id="GO:0051537">
    <property type="term" value="F:2 iron, 2 sulfur cluster binding"/>
    <property type="evidence" value="ECO:0007669"/>
    <property type="project" value="UniProtKB-KW"/>
</dbReference>
<dbReference type="InterPro" id="IPR008333">
    <property type="entry name" value="Cbr1-like_FAD-bd_dom"/>
</dbReference>
<dbReference type="InterPro" id="IPR036010">
    <property type="entry name" value="2Fe-2S_ferredoxin-like_sf"/>
</dbReference>
<dbReference type="KEGG" id="bcen:DM39_1985"/>
<dbReference type="AlphaFoldDB" id="A0AAN0VNC8"/>
<dbReference type="PROSITE" id="PS00197">
    <property type="entry name" value="2FE2S_FER_1"/>
    <property type="match status" value="1"/>
</dbReference>
<dbReference type="Gene3D" id="2.40.30.10">
    <property type="entry name" value="Translation factors"/>
    <property type="match status" value="1"/>
</dbReference>
<comment type="cofactor">
    <cofactor evidence="3">
        <name>[2Fe-2S] cluster</name>
        <dbReference type="ChEBI" id="CHEBI:190135"/>
    </cofactor>
</comment>
<dbReference type="PROSITE" id="PS51085">
    <property type="entry name" value="2FE2S_FER_2"/>
    <property type="match status" value="1"/>
</dbReference>
<dbReference type="InterPro" id="IPR001433">
    <property type="entry name" value="OxRdtase_FAD/NAD-bd"/>
</dbReference>
<keyword evidence="2" id="KW-0411">Iron-sulfur</keyword>